<dbReference type="InterPro" id="IPR036412">
    <property type="entry name" value="HAD-like_sf"/>
</dbReference>
<accession>A0A9W6C7R8</accession>
<gene>
    <name evidence="1" type="ORF">Selli1_21530</name>
</gene>
<protein>
    <submittedName>
        <fullName evidence="1">Haloacid dehalogenase</fullName>
    </submittedName>
</protein>
<dbReference type="EMBL" id="BSBO01000022">
    <property type="protein sequence ID" value="GLG04979.1"/>
    <property type="molecule type" value="Genomic_DNA"/>
</dbReference>
<keyword evidence="2" id="KW-1185">Reference proteome</keyword>
<dbReference type="InterPro" id="IPR041492">
    <property type="entry name" value="HAD_2"/>
</dbReference>
<dbReference type="InterPro" id="IPR023214">
    <property type="entry name" value="HAD_sf"/>
</dbReference>
<dbReference type="SFLD" id="SFLDG01129">
    <property type="entry name" value="C1.5:_HAD__Beta-PGM__Phosphata"/>
    <property type="match status" value="1"/>
</dbReference>
<dbReference type="PANTHER" id="PTHR18901">
    <property type="entry name" value="2-DEOXYGLUCOSE-6-PHOSPHATE PHOSPHATASE 2"/>
    <property type="match status" value="1"/>
</dbReference>
<dbReference type="Pfam" id="PF13419">
    <property type="entry name" value="HAD_2"/>
    <property type="match status" value="1"/>
</dbReference>
<dbReference type="SUPFAM" id="SSF56784">
    <property type="entry name" value="HAD-like"/>
    <property type="match status" value="1"/>
</dbReference>
<evidence type="ECO:0000313" key="1">
    <source>
        <dbReference type="EMBL" id="GLG04979.1"/>
    </source>
</evidence>
<sequence length="220" mass="24901">MIKGVIFDVDGVLLDSMPVWEEIGELYLKSQGREGKPGLREILFPMSLEQAADYLIREYDLPKTAVRVVEEVNGMIRTFYAEKAELKPGVRRYLEQFRKAGIPMAVATSSGRENVEAAFRRLSVLDLFQDILTCSEVGQGKNHPKIYLEAAEKIGTRPEETWVFEDTCHALLTAKRAGFRTVAVYDRASRKDLDTLKSEADIFLTEYGDVELFLQQASAR</sequence>
<comment type="caution">
    <text evidence="1">The sequence shown here is derived from an EMBL/GenBank/DDBJ whole genome shotgun (WGS) entry which is preliminary data.</text>
</comment>
<organism evidence="1 2">
    <name type="scientific">Sellimonas catena</name>
    <dbReference type="NCBI Taxonomy" id="2994035"/>
    <lineage>
        <taxon>Bacteria</taxon>
        <taxon>Bacillati</taxon>
        <taxon>Bacillota</taxon>
        <taxon>Clostridia</taxon>
        <taxon>Lachnospirales</taxon>
        <taxon>Lachnospiraceae</taxon>
        <taxon>Sellimonas</taxon>
    </lineage>
</organism>
<dbReference type="AlphaFoldDB" id="A0A9W6C7R8"/>
<dbReference type="InterPro" id="IPR006439">
    <property type="entry name" value="HAD-SF_hydro_IA"/>
</dbReference>
<dbReference type="Gene3D" id="1.10.150.240">
    <property type="entry name" value="Putative phosphatase, domain 2"/>
    <property type="match status" value="1"/>
</dbReference>
<evidence type="ECO:0000313" key="2">
    <source>
        <dbReference type="Proteomes" id="UP001145145"/>
    </source>
</evidence>
<dbReference type="GO" id="GO:0016791">
    <property type="term" value="F:phosphatase activity"/>
    <property type="evidence" value="ECO:0007669"/>
    <property type="project" value="TreeGrafter"/>
</dbReference>
<proteinExistence type="predicted"/>
<reference evidence="1 2" key="1">
    <citation type="journal article" date="2023" name="Int. J. Syst. Evol. Microbiol.">
        <title>Sellimonas catena sp. nov., isolated from human faeces.</title>
        <authorList>
            <person name="Hisatomi A."/>
            <person name="Ohkuma M."/>
            <person name="Sakamoto M."/>
        </authorList>
    </citation>
    <scope>NUCLEOTIDE SEQUENCE [LARGE SCALE GENOMIC DNA]</scope>
    <source>
        <strain evidence="1 2">12EGH17</strain>
    </source>
</reference>
<dbReference type="NCBIfam" id="TIGR01509">
    <property type="entry name" value="HAD-SF-IA-v3"/>
    <property type="match status" value="1"/>
</dbReference>
<dbReference type="SFLD" id="SFLDS00003">
    <property type="entry name" value="Haloacid_Dehalogenase"/>
    <property type="match status" value="1"/>
</dbReference>
<dbReference type="PANTHER" id="PTHR18901:SF38">
    <property type="entry name" value="PSEUDOURIDINE-5'-PHOSPHATASE"/>
    <property type="match status" value="1"/>
</dbReference>
<dbReference type="PRINTS" id="PR00413">
    <property type="entry name" value="HADHALOGNASE"/>
</dbReference>
<dbReference type="RefSeq" id="WP_087255295.1">
    <property type="nucleotide sequence ID" value="NZ_BSBO01000022.1"/>
</dbReference>
<dbReference type="Proteomes" id="UP001145145">
    <property type="component" value="Unassembled WGS sequence"/>
</dbReference>
<name>A0A9W6C7R8_9FIRM</name>
<dbReference type="CDD" id="cd07505">
    <property type="entry name" value="HAD_BPGM-like"/>
    <property type="match status" value="1"/>
</dbReference>
<dbReference type="InterPro" id="IPR023198">
    <property type="entry name" value="PGP-like_dom2"/>
</dbReference>
<dbReference type="Gene3D" id="3.40.50.1000">
    <property type="entry name" value="HAD superfamily/HAD-like"/>
    <property type="match status" value="1"/>
</dbReference>